<keyword evidence="1" id="KW-0732">Signal</keyword>
<reference evidence="3 4" key="1">
    <citation type="submission" date="2019-10" db="EMBL/GenBank/DDBJ databases">
        <authorList>
            <person name="Dong K."/>
        </authorList>
    </citation>
    <scope>NUCLEOTIDE SEQUENCE [LARGE SCALE GENOMIC DNA]</scope>
    <source>
        <strain evidence="4">dk4302</strain>
    </source>
</reference>
<dbReference type="InterPro" id="IPR013728">
    <property type="entry name" value="BT_3987-like_N"/>
</dbReference>
<dbReference type="AlphaFoldDB" id="A0A5Q0Q7B2"/>
<keyword evidence="4" id="KW-1185">Reference proteome</keyword>
<dbReference type="InterPro" id="IPR000421">
    <property type="entry name" value="FA58C"/>
</dbReference>
<gene>
    <name evidence="3" type="ORF">GFH32_06320</name>
</gene>
<name>A0A5Q0Q7B2_9SPHI</name>
<dbReference type="Gene3D" id="2.60.40.1740">
    <property type="entry name" value="hypothetical protein (bacova_03559)"/>
    <property type="match status" value="1"/>
</dbReference>
<evidence type="ECO:0000259" key="2">
    <source>
        <dbReference type="PROSITE" id="PS50022"/>
    </source>
</evidence>
<dbReference type="KEGG" id="sphe:GFH32_06320"/>
<evidence type="ECO:0000256" key="1">
    <source>
        <dbReference type="SAM" id="SignalP"/>
    </source>
</evidence>
<dbReference type="Pfam" id="PF00754">
    <property type="entry name" value="F5_F8_type_C"/>
    <property type="match status" value="1"/>
</dbReference>
<dbReference type="InterPro" id="IPR008979">
    <property type="entry name" value="Galactose-bd-like_sf"/>
</dbReference>
<evidence type="ECO:0000313" key="4">
    <source>
        <dbReference type="Proteomes" id="UP000326921"/>
    </source>
</evidence>
<feature type="signal peptide" evidence="1">
    <location>
        <begin position="1"/>
        <end position="29"/>
    </location>
</feature>
<feature type="chain" id="PRO_5024819683" evidence="1">
    <location>
        <begin position="30"/>
        <end position="334"/>
    </location>
</feature>
<proteinExistence type="predicted"/>
<sequence length="334" mass="37354">MKTIYIKLRTKARRWTFLILLSAPLASLYQCKKSELKIDNPDQYTRVFMQSASNGAVTKTLTIKDEWTNIPFGAGYSGFKLLTDPININFKIDKVQLDLYNQQNNTNYELPPADSYKIAESSVTIQPGNAGSNNINLEINPSKLGGTKAYMIPVAISDVQPTLTVNEPLRTTFFLINGIYESNPFSPIAIDKWEIHDYSDDDYDAVGGRAKYAIDGTIEMAWLSTYRRVDGWRPAHPHYLTIDMNANHTLHGITLYGRRGQNQAYLFPKNVLIETSNDGTTWTEAGSFTIAASSDDTSAIMYFEKNANCRFFKITVLSSSGNGDTTSIAEIVAF</sequence>
<dbReference type="SUPFAM" id="SSF49785">
    <property type="entry name" value="Galactose-binding domain-like"/>
    <property type="match status" value="1"/>
</dbReference>
<evidence type="ECO:0000313" key="3">
    <source>
        <dbReference type="EMBL" id="QGA25955.1"/>
    </source>
</evidence>
<protein>
    <submittedName>
        <fullName evidence="3">DUF1735 domain-containing protein</fullName>
    </submittedName>
</protein>
<dbReference type="Gene3D" id="2.60.120.260">
    <property type="entry name" value="Galactose-binding domain-like"/>
    <property type="match status" value="1"/>
</dbReference>
<dbReference type="PROSITE" id="PS50022">
    <property type="entry name" value="FA58C_3"/>
    <property type="match status" value="1"/>
</dbReference>
<dbReference type="Proteomes" id="UP000326921">
    <property type="component" value="Chromosome"/>
</dbReference>
<accession>A0A5Q0Q7B2</accession>
<organism evidence="3 4">
    <name type="scientific">Sphingobacterium zhuxiongii</name>
    <dbReference type="NCBI Taxonomy" id="2662364"/>
    <lineage>
        <taxon>Bacteria</taxon>
        <taxon>Pseudomonadati</taxon>
        <taxon>Bacteroidota</taxon>
        <taxon>Sphingobacteriia</taxon>
        <taxon>Sphingobacteriales</taxon>
        <taxon>Sphingobacteriaceae</taxon>
        <taxon>Sphingobacterium</taxon>
    </lineage>
</organism>
<dbReference type="EMBL" id="CP045652">
    <property type="protein sequence ID" value="QGA25955.1"/>
    <property type="molecule type" value="Genomic_DNA"/>
</dbReference>
<dbReference type="Pfam" id="PF08522">
    <property type="entry name" value="BT_3987-like_N"/>
    <property type="match status" value="1"/>
</dbReference>
<feature type="domain" description="F5/8 type C" evidence="2">
    <location>
        <begin position="182"/>
        <end position="334"/>
    </location>
</feature>
<dbReference type="RefSeq" id="WP_153510335.1">
    <property type="nucleotide sequence ID" value="NZ_CP045652.1"/>
</dbReference>